<dbReference type="SUPFAM" id="SSF53474">
    <property type="entry name" value="alpha/beta-Hydrolases"/>
    <property type="match status" value="1"/>
</dbReference>
<dbReference type="PANTHER" id="PTHR42776:SF27">
    <property type="entry name" value="DIPEPTIDYL PEPTIDASE FAMILY MEMBER 6"/>
    <property type="match status" value="1"/>
</dbReference>
<keyword evidence="1 4" id="KW-0378">Hydrolase</keyword>
<name>A0A5Q3QB15_9PSEU</name>
<sequence>MKRRDDTVRRRTGFAFAARGRRAVSVATLDDRSVLEAWDLTGHVARAADVPSVPVDQDTGVLPLDDGGYLLLRGAGTATVEIGSVPPERDSEDADDLGPERVLGKLPALGGYLLPSPAGSSFPGIAVVIGTDVSTVVRLRPDLRTLEETARIPGVLSGGSWLERDVAAFNRTPNDGQPDGIVVDVEQSAWRRTWSVSDTSADRIVLYAPATRLLVVSSNASGRTRLGWGILGRGTVEFPDVLVDDDFPQQALAVDERGERVLLHRMRGAVSELSVWTPFDGHVTPLGGPRGVVTGPVSWHGEVIHLPFSRPTLPPTIATVGLAERRTPPRWTLPRLAAGFAHADLVSVDGAQGPIEAVRYGRRRRREQGTLVVALHGGPLSAWRYEFDPLFQRLAAASVTVLAPNCRGSVGYGSDFSITGRWASADLDDVRALGRDLSAERRAWGLRAPILLGASYGAYLALLAACSEPDLWSGCIALAPFLSPAGLRVDAGRAVRERIDALGGTDDDRDVLRRCSSLRAPLMLVHGSRDERIPVEQSRALHRRLLADEATPVDYLEPDTDHAGVVAHQSRQLLRRIEHFCLTSTTESARAGAQPLDPGEGGERDGAPGLRHGRLTAGTAGDRPD</sequence>
<dbReference type="EMBL" id="CP045929">
    <property type="protein sequence ID" value="QGK70404.1"/>
    <property type="molecule type" value="Genomic_DNA"/>
</dbReference>
<dbReference type="AlphaFoldDB" id="A0A5Q3QB15"/>
<dbReference type="GO" id="GO:0006508">
    <property type="term" value="P:proteolysis"/>
    <property type="evidence" value="ECO:0007669"/>
    <property type="project" value="InterPro"/>
</dbReference>
<feature type="domain" description="Peptidase S9 prolyl oligopeptidase catalytic" evidence="3">
    <location>
        <begin position="387"/>
        <end position="582"/>
    </location>
</feature>
<evidence type="ECO:0000256" key="2">
    <source>
        <dbReference type="SAM" id="MobiDB-lite"/>
    </source>
</evidence>
<evidence type="ECO:0000313" key="4">
    <source>
        <dbReference type="EMBL" id="QGK70404.1"/>
    </source>
</evidence>
<reference evidence="5" key="1">
    <citation type="submission" date="2019-11" db="EMBL/GenBank/DDBJ databases">
        <title>The complete genome sequence of Saccharopolyspora sp. E2A.</title>
        <authorList>
            <person name="Zhang G."/>
        </authorList>
    </citation>
    <scope>NUCLEOTIDE SEQUENCE [LARGE SCALE GENOMIC DNA]</scope>
    <source>
        <strain evidence="5">E2A</strain>
    </source>
</reference>
<dbReference type="InterPro" id="IPR001375">
    <property type="entry name" value="Peptidase_S9_cat"/>
</dbReference>
<evidence type="ECO:0000259" key="3">
    <source>
        <dbReference type="Pfam" id="PF00326"/>
    </source>
</evidence>
<dbReference type="Gene3D" id="3.40.50.1820">
    <property type="entry name" value="alpha/beta hydrolase"/>
    <property type="match status" value="1"/>
</dbReference>
<dbReference type="GO" id="GO:0004252">
    <property type="term" value="F:serine-type endopeptidase activity"/>
    <property type="evidence" value="ECO:0007669"/>
    <property type="project" value="TreeGrafter"/>
</dbReference>
<dbReference type="KEGG" id="sace:GIY23_13520"/>
<dbReference type="RefSeq" id="WP_154076987.1">
    <property type="nucleotide sequence ID" value="NZ_CP045929.1"/>
</dbReference>
<keyword evidence="5" id="KW-1185">Reference proteome</keyword>
<evidence type="ECO:0000313" key="5">
    <source>
        <dbReference type="Proteomes" id="UP000371041"/>
    </source>
</evidence>
<proteinExistence type="predicted"/>
<evidence type="ECO:0000256" key="1">
    <source>
        <dbReference type="ARBA" id="ARBA00022801"/>
    </source>
</evidence>
<accession>A0A5Q3QB15</accession>
<dbReference type="InterPro" id="IPR029058">
    <property type="entry name" value="AB_hydrolase_fold"/>
</dbReference>
<dbReference type="Pfam" id="PF00326">
    <property type="entry name" value="Peptidase_S9"/>
    <property type="match status" value="1"/>
</dbReference>
<gene>
    <name evidence="4" type="ORF">GIY23_13520</name>
</gene>
<organism evidence="4 5">
    <name type="scientific">Allosaccharopolyspora coralli</name>
    <dbReference type="NCBI Taxonomy" id="2665642"/>
    <lineage>
        <taxon>Bacteria</taxon>
        <taxon>Bacillati</taxon>
        <taxon>Actinomycetota</taxon>
        <taxon>Actinomycetes</taxon>
        <taxon>Pseudonocardiales</taxon>
        <taxon>Pseudonocardiaceae</taxon>
        <taxon>Allosaccharopolyspora</taxon>
    </lineage>
</organism>
<feature type="region of interest" description="Disordered" evidence="2">
    <location>
        <begin position="586"/>
        <end position="625"/>
    </location>
</feature>
<dbReference type="Proteomes" id="UP000371041">
    <property type="component" value="Chromosome"/>
</dbReference>
<dbReference type="PANTHER" id="PTHR42776">
    <property type="entry name" value="SERINE PEPTIDASE S9 FAMILY MEMBER"/>
    <property type="match status" value="1"/>
</dbReference>
<protein>
    <submittedName>
        <fullName evidence="4">Alpha/beta fold hydrolase</fullName>
    </submittedName>
</protein>